<dbReference type="AlphaFoldDB" id="A0AAV1I7D3"/>
<dbReference type="EMBL" id="CAUYUE010000007">
    <property type="protein sequence ID" value="CAK0782927.1"/>
    <property type="molecule type" value="Genomic_DNA"/>
</dbReference>
<evidence type="ECO:0000313" key="1">
    <source>
        <dbReference type="EMBL" id="CAK0782927.1"/>
    </source>
</evidence>
<comment type="caution">
    <text evidence="1">The sequence shown here is derived from an EMBL/GenBank/DDBJ whole genome shotgun (WGS) entry which is preliminary data.</text>
</comment>
<reference evidence="1 2" key="1">
    <citation type="submission" date="2023-10" db="EMBL/GenBank/DDBJ databases">
        <authorList>
            <person name="Maclean D."/>
            <person name="Macfadyen A."/>
        </authorList>
    </citation>
    <scope>NUCLEOTIDE SEQUENCE [LARGE SCALE GENOMIC DNA]</scope>
</reference>
<protein>
    <submittedName>
        <fullName evidence="1">Uncharacterized protein</fullName>
    </submittedName>
</protein>
<name>A0AAV1I7D3_9CHLO</name>
<evidence type="ECO:0000313" key="2">
    <source>
        <dbReference type="Proteomes" id="UP001314263"/>
    </source>
</evidence>
<keyword evidence="2" id="KW-1185">Reference proteome</keyword>
<dbReference type="Proteomes" id="UP001314263">
    <property type="component" value="Unassembled WGS sequence"/>
</dbReference>
<proteinExistence type="predicted"/>
<accession>A0AAV1I7D3</accession>
<gene>
    <name evidence="1" type="ORF">CVIRNUC_006122</name>
</gene>
<organism evidence="1 2">
    <name type="scientific">Coccomyxa viridis</name>
    <dbReference type="NCBI Taxonomy" id="1274662"/>
    <lineage>
        <taxon>Eukaryota</taxon>
        <taxon>Viridiplantae</taxon>
        <taxon>Chlorophyta</taxon>
        <taxon>core chlorophytes</taxon>
        <taxon>Trebouxiophyceae</taxon>
        <taxon>Trebouxiophyceae incertae sedis</taxon>
        <taxon>Coccomyxaceae</taxon>
        <taxon>Coccomyxa</taxon>
    </lineage>
</organism>
<sequence length="119" mass="13227">MSALSESRHTQLLAQVQRPNLKPAAYPAVLCSVYRAIEEWPDLSHYDMSYVIATPSTVVGIAVDFVNNLLTLPYCTPPQLGKCTIIVMRSFKMKYVEETVLSNSGIIYTSIQYQVLPAG</sequence>